<dbReference type="PANTHER" id="PTHR40050:SF1">
    <property type="entry name" value="INNER SPORE COAT PROTEIN H"/>
    <property type="match status" value="1"/>
</dbReference>
<dbReference type="InterPro" id="IPR014867">
    <property type="entry name" value="Spore_coat_CotH_CotH2/3/7"/>
</dbReference>
<evidence type="ECO:0000313" key="5">
    <source>
        <dbReference type="Proteomes" id="UP000248132"/>
    </source>
</evidence>
<dbReference type="EMBL" id="QKMR01000012">
    <property type="protein sequence ID" value="PYG87339.1"/>
    <property type="molecule type" value="Genomic_DNA"/>
</dbReference>
<dbReference type="OrthoDB" id="9801679at2"/>
<dbReference type="Pfam" id="PF08757">
    <property type="entry name" value="CotH"/>
    <property type="match status" value="1"/>
</dbReference>
<dbReference type="PROSITE" id="PS51257">
    <property type="entry name" value="PROKAR_LIPOPROTEIN"/>
    <property type="match status" value="1"/>
</dbReference>
<dbReference type="PANTHER" id="PTHR40050">
    <property type="entry name" value="INNER SPORE COAT PROTEIN H"/>
    <property type="match status" value="1"/>
</dbReference>
<gene>
    <name evidence="4" type="ORF">LY28_02248</name>
</gene>
<keyword evidence="5" id="KW-1185">Reference proteome</keyword>
<dbReference type="Pfam" id="PF02018">
    <property type="entry name" value="CBM_4_9"/>
    <property type="match status" value="1"/>
</dbReference>
<dbReference type="AlphaFoldDB" id="A0A318XK00"/>
<keyword evidence="1" id="KW-0677">Repeat</keyword>
<dbReference type="Proteomes" id="UP000248132">
    <property type="component" value="Unassembled WGS sequence"/>
</dbReference>
<dbReference type="PROSITE" id="PS51272">
    <property type="entry name" value="SLH"/>
    <property type="match status" value="2"/>
</dbReference>
<sequence length="762" mass="86579">MKKLIFVSVGVIIIVLAACILGYNTALASEKSIIGKLAEPDIKSSQLEMPIISVNTNGESEIKSDKTYSEAQISILDAKGNYEMIRADMSIRLRGNSSMYADKPSYKIKFEEKQNLLNIGNGEGKTWCLIANYYDGSLLRNFTAYHMADFLSAMTYSPKCCSAELYVNGEYQGVYLLCEEVNISKSRVDITDKPDEVQDNGYLVEMTRYSDENMFRVDTATYVVDNDLSENKSIKKKQLDYISNYITKAYNLLLKGNQKDIEKYINIDSLVDIYIGNEIIKNVDAGWDSFYMHKDDNGKLYFGPMWDYDLSMGNANCTKGIDEWKGFNPYHILNLNANSNPWFSHALSYKWFRELVKARWNELQKEIDKLPDIVIEEAQSNYNAYCRNYEKWDNVLGKQVYIEPSQISGLSEYKEHYTYLSNWLDKRIEWLTDYYNCEAFMNGIFVNQEGRVLSAESNLLEICPVLVLQNEQEVDLTYELSNNIGMTMNIKNAGKEVWSTQFDASSFMLEKGAEYILSFDYKCSRKTALVFNIQQNYEPWSAYYSDIVEADNELRHYEAAVTAPESDSNCALVFSLGGSDFSNIIVTLDNMSLIKKADAPAPAQDDKIEKSSQNPKITRAEFISLLAYLAGADLKSDTASKFTDVKDLDEYSGPVQWAYSKGIIAGAGGEFRPDTYITYQEMLVMLYNYARNEGADVSDIEGNAINELTEVEEISAWARTPVRWAINNGILDENAVYTFSPKADVTRLDAAEFTSKLISEID</sequence>
<dbReference type="InterPro" id="IPR008979">
    <property type="entry name" value="Galactose-bd-like_sf"/>
</dbReference>
<name>A0A318XK00_9FIRM</name>
<feature type="domain" description="SLH" evidence="3">
    <location>
        <begin position="638"/>
        <end position="700"/>
    </location>
</feature>
<evidence type="ECO:0000259" key="3">
    <source>
        <dbReference type="PROSITE" id="PS51272"/>
    </source>
</evidence>
<evidence type="ECO:0000313" key="4">
    <source>
        <dbReference type="EMBL" id="PYG87339.1"/>
    </source>
</evidence>
<evidence type="ECO:0000256" key="1">
    <source>
        <dbReference type="ARBA" id="ARBA00022737"/>
    </source>
</evidence>
<dbReference type="Pfam" id="PF00395">
    <property type="entry name" value="SLH"/>
    <property type="match status" value="2"/>
</dbReference>
<evidence type="ECO:0000256" key="2">
    <source>
        <dbReference type="ARBA" id="ARBA00022801"/>
    </source>
</evidence>
<reference evidence="4 5" key="1">
    <citation type="submission" date="2018-06" db="EMBL/GenBank/DDBJ databases">
        <title>Genomic Encyclopedia of Type Strains, Phase I: the one thousand microbial genomes (KMG-I) project.</title>
        <authorList>
            <person name="Kyrpides N."/>
        </authorList>
    </citation>
    <scope>NUCLEOTIDE SEQUENCE [LARGE SCALE GENOMIC DNA]</scope>
    <source>
        <strain evidence="4 5">DSM 19573</strain>
    </source>
</reference>
<keyword evidence="2" id="KW-0378">Hydrolase</keyword>
<dbReference type="GO" id="GO:0016798">
    <property type="term" value="F:hydrolase activity, acting on glycosyl bonds"/>
    <property type="evidence" value="ECO:0007669"/>
    <property type="project" value="InterPro"/>
</dbReference>
<dbReference type="Gene3D" id="2.60.120.260">
    <property type="entry name" value="Galactose-binding domain-like"/>
    <property type="match status" value="1"/>
</dbReference>
<dbReference type="InterPro" id="IPR003305">
    <property type="entry name" value="CenC_carb-bd"/>
</dbReference>
<protein>
    <submittedName>
        <fullName evidence="4">S-layer family protein</fullName>
    </submittedName>
</protein>
<proteinExistence type="predicted"/>
<feature type="domain" description="SLH" evidence="3">
    <location>
        <begin position="705"/>
        <end position="762"/>
    </location>
</feature>
<dbReference type="InterPro" id="IPR001119">
    <property type="entry name" value="SLH_dom"/>
</dbReference>
<dbReference type="SUPFAM" id="SSF49785">
    <property type="entry name" value="Galactose-binding domain-like"/>
    <property type="match status" value="1"/>
</dbReference>
<comment type="caution">
    <text evidence="4">The sequence shown here is derived from an EMBL/GenBank/DDBJ whole genome shotgun (WGS) entry which is preliminary data.</text>
</comment>
<accession>A0A318XK00</accession>
<dbReference type="RefSeq" id="WP_110462274.1">
    <property type="nucleotide sequence ID" value="NZ_QKMR01000012.1"/>
</dbReference>
<organism evidence="4 5">
    <name type="scientific">Ruminiclostridium sufflavum DSM 19573</name>
    <dbReference type="NCBI Taxonomy" id="1121337"/>
    <lineage>
        <taxon>Bacteria</taxon>
        <taxon>Bacillati</taxon>
        <taxon>Bacillota</taxon>
        <taxon>Clostridia</taxon>
        <taxon>Eubacteriales</taxon>
        <taxon>Oscillospiraceae</taxon>
        <taxon>Ruminiclostridium</taxon>
    </lineage>
</organism>